<dbReference type="Proteomes" id="UP000649345">
    <property type="component" value="Unassembled WGS sequence"/>
</dbReference>
<dbReference type="Pfam" id="PF14486">
    <property type="entry name" value="DUF4432"/>
    <property type="match status" value="1"/>
</dbReference>
<reference evidence="1" key="1">
    <citation type="submission" date="2020-08" db="EMBL/GenBank/DDBJ databases">
        <title>Genome public.</title>
        <authorList>
            <person name="Liu C."/>
            <person name="Sun Q."/>
        </authorList>
    </citation>
    <scope>NUCLEOTIDE SEQUENCE</scope>
    <source>
        <strain evidence="1">NSJ-68</strain>
    </source>
</reference>
<name>A0A923RMQ4_9FIRM</name>
<evidence type="ECO:0000313" key="1">
    <source>
        <dbReference type="EMBL" id="MBC5660519.1"/>
    </source>
</evidence>
<evidence type="ECO:0000313" key="2">
    <source>
        <dbReference type="Proteomes" id="UP000649345"/>
    </source>
</evidence>
<dbReference type="Gene3D" id="2.70.98.10">
    <property type="match status" value="1"/>
</dbReference>
<dbReference type="AlphaFoldDB" id="A0A923RMQ4"/>
<sequence>MKIRLRENMFSDREQLFLEDGELKAYLFRFESGVCGIKLENSLGYITVLPYQGQMVWDAVFRGRSLKMQNSCHFPRFRKEFRDTYGCYVMHCGILRMGCPSEQDTHPHHGELPYVTYDEAAIVSGTDEKGRYLAVTGLYEYNKAFGDHYAARPMTKLYAGSSLLDIILEVENLGSAPMDIMYQCHINNAVEEGAKIYQTLPWDADHMVARTSVPQYSEVNPKFLELLDRVEKDVKATRVITEDDLYDPEVVMFLRNPIRDEKGYVHYLYRHLDGTADYTTYKADVLTCGVRWIVHHKDWNAMGMALPGTAEPEGYLAEKEKGNVRKLPGGQVFRSVITAGSLTAEEAEEKQQLIEKIMGENN</sequence>
<organism evidence="1 2">
    <name type="scientific">Anaerosacchariphilus hominis</name>
    <dbReference type="NCBI Taxonomy" id="2763017"/>
    <lineage>
        <taxon>Bacteria</taxon>
        <taxon>Bacillati</taxon>
        <taxon>Bacillota</taxon>
        <taxon>Clostridia</taxon>
        <taxon>Lachnospirales</taxon>
        <taxon>Lachnospiraceae</taxon>
        <taxon>Anaerosacchariphilus</taxon>
    </lineage>
</organism>
<dbReference type="GO" id="GO:0030246">
    <property type="term" value="F:carbohydrate binding"/>
    <property type="evidence" value="ECO:0007669"/>
    <property type="project" value="InterPro"/>
</dbReference>
<dbReference type="InterPro" id="IPR014718">
    <property type="entry name" value="GH-type_carb-bd"/>
</dbReference>
<comment type="caution">
    <text evidence="1">The sequence shown here is derived from an EMBL/GenBank/DDBJ whole genome shotgun (WGS) entry which is preliminary data.</text>
</comment>
<proteinExistence type="predicted"/>
<dbReference type="EMBL" id="JACOOR010000007">
    <property type="protein sequence ID" value="MBC5660519.1"/>
    <property type="molecule type" value="Genomic_DNA"/>
</dbReference>
<gene>
    <name evidence="1" type="ORF">H8S44_12155</name>
</gene>
<accession>A0A923RMQ4</accession>
<protein>
    <submittedName>
        <fullName evidence="1">DUF4432 family protein</fullName>
    </submittedName>
</protein>
<dbReference type="InterPro" id="IPR027839">
    <property type="entry name" value="DUF4432"/>
</dbReference>
<keyword evidence="2" id="KW-1185">Reference proteome</keyword>